<feature type="transmembrane region" description="Helical" evidence="1">
    <location>
        <begin position="12"/>
        <end position="32"/>
    </location>
</feature>
<feature type="transmembrane region" description="Helical" evidence="1">
    <location>
        <begin position="80"/>
        <end position="98"/>
    </location>
</feature>
<accession>A0ABU2BIY7</accession>
<keyword evidence="1" id="KW-0472">Membrane</keyword>
<organism evidence="2 3">
    <name type="scientific">Paeniglutamicibacter sulfureus</name>
    <dbReference type="NCBI Taxonomy" id="43666"/>
    <lineage>
        <taxon>Bacteria</taxon>
        <taxon>Bacillati</taxon>
        <taxon>Actinomycetota</taxon>
        <taxon>Actinomycetes</taxon>
        <taxon>Micrococcales</taxon>
        <taxon>Micrococcaceae</taxon>
        <taxon>Paeniglutamicibacter</taxon>
    </lineage>
</organism>
<dbReference type="Gene3D" id="1.20.144.10">
    <property type="entry name" value="Phosphatidic acid phosphatase type 2/haloperoxidase"/>
    <property type="match status" value="1"/>
</dbReference>
<evidence type="ECO:0000256" key="1">
    <source>
        <dbReference type="SAM" id="Phobius"/>
    </source>
</evidence>
<keyword evidence="3" id="KW-1185">Reference proteome</keyword>
<gene>
    <name evidence="2" type="ORF">J2S64_001917</name>
</gene>
<feature type="transmembrane region" description="Helical" evidence="1">
    <location>
        <begin position="146"/>
        <end position="164"/>
    </location>
</feature>
<proteinExistence type="predicted"/>
<dbReference type="EMBL" id="JAVDYI010000001">
    <property type="protein sequence ID" value="MDR7358226.1"/>
    <property type="molecule type" value="Genomic_DNA"/>
</dbReference>
<feature type="transmembrane region" description="Helical" evidence="1">
    <location>
        <begin position="38"/>
        <end position="60"/>
    </location>
</feature>
<comment type="caution">
    <text evidence="2">The sequence shown here is derived from an EMBL/GenBank/DDBJ whole genome shotgun (WGS) entry which is preliminary data.</text>
</comment>
<protein>
    <submittedName>
        <fullName evidence="2">Membrane-associated phospholipid phosphatase</fullName>
    </submittedName>
</protein>
<sequence length="194" mass="21461">MPLPRSRQLPWLISHLCAPTVLVTALLMFTPLRFPQVSWPHAFVATTFTMLIPWAVLVWARKTGKVSDIHITRREQRWPLLLTALASILLGLTLMVWLRVEPVLLREVLLILAGLLITGGITLRWKISIHVAVAAFVALHILEDRPYGAAVAVAVVGILSWSRVQLRHHTSSQVFAGAVVGAMVSLFAFLPMSG</sequence>
<name>A0ABU2BIY7_9MICC</name>
<keyword evidence="1" id="KW-1133">Transmembrane helix</keyword>
<keyword evidence="1" id="KW-0812">Transmembrane</keyword>
<evidence type="ECO:0000313" key="3">
    <source>
        <dbReference type="Proteomes" id="UP001183817"/>
    </source>
</evidence>
<reference evidence="2 3" key="1">
    <citation type="submission" date="2023-07" db="EMBL/GenBank/DDBJ databases">
        <title>Sequencing the genomes of 1000 actinobacteria strains.</title>
        <authorList>
            <person name="Klenk H.-P."/>
        </authorList>
    </citation>
    <scope>NUCLEOTIDE SEQUENCE [LARGE SCALE GENOMIC DNA]</scope>
    <source>
        <strain evidence="2 3">DSM 20167</strain>
    </source>
</reference>
<feature type="transmembrane region" description="Helical" evidence="1">
    <location>
        <begin position="170"/>
        <end position="190"/>
    </location>
</feature>
<dbReference type="Proteomes" id="UP001183817">
    <property type="component" value="Unassembled WGS sequence"/>
</dbReference>
<dbReference type="RefSeq" id="WP_310290000.1">
    <property type="nucleotide sequence ID" value="NZ_BAAAWO010000001.1"/>
</dbReference>
<evidence type="ECO:0000313" key="2">
    <source>
        <dbReference type="EMBL" id="MDR7358226.1"/>
    </source>
</evidence>